<dbReference type="CDD" id="cd06222">
    <property type="entry name" value="RNase_H_like"/>
    <property type="match status" value="1"/>
</dbReference>
<feature type="domain" description="RNase H type-1" evidence="1">
    <location>
        <begin position="36"/>
        <end position="157"/>
    </location>
</feature>
<gene>
    <name evidence="2" type="ORF">TIFTF001_024310</name>
</gene>
<name>A0AA88AVL5_FICCA</name>
<dbReference type="AlphaFoldDB" id="A0AA88AVL5"/>
<proteinExistence type="predicted"/>
<evidence type="ECO:0000313" key="2">
    <source>
        <dbReference type="EMBL" id="GMN55183.1"/>
    </source>
</evidence>
<dbReference type="EMBL" id="BTGU01000055">
    <property type="protein sequence ID" value="GMN55183.1"/>
    <property type="molecule type" value="Genomic_DNA"/>
</dbReference>
<dbReference type="InterPro" id="IPR002156">
    <property type="entry name" value="RNaseH_domain"/>
</dbReference>
<dbReference type="Proteomes" id="UP001187192">
    <property type="component" value="Unassembled WGS sequence"/>
</dbReference>
<dbReference type="GO" id="GO:0003676">
    <property type="term" value="F:nucleic acid binding"/>
    <property type="evidence" value="ECO:0007669"/>
    <property type="project" value="InterPro"/>
</dbReference>
<protein>
    <recommendedName>
        <fullName evidence="1">RNase H type-1 domain-containing protein</fullName>
    </recommendedName>
</protein>
<keyword evidence="3" id="KW-1185">Reference proteome</keyword>
<evidence type="ECO:0000313" key="3">
    <source>
        <dbReference type="Proteomes" id="UP001187192"/>
    </source>
</evidence>
<dbReference type="PANTHER" id="PTHR47074">
    <property type="entry name" value="BNAC02G40300D PROTEIN"/>
    <property type="match status" value="1"/>
</dbReference>
<dbReference type="InterPro" id="IPR052929">
    <property type="entry name" value="RNase_H-like_EbsB-rel"/>
</dbReference>
<evidence type="ECO:0000259" key="1">
    <source>
        <dbReference type="Pfam" id="PF13456"/>
    </source>
</evidence>
<dbReference type="Pfam" id="PF13456">
    <property type="entry name" value="RVT_3"/>
    <property type="match status" value="1"/>
</dbReference>
<dbReference type="InterPro" id="IPR044730">
    <property type="entry name" value="RNase_H-like_dom_plant"/>
</dbReference>
<organism evidence="2 3">
    <name type="scientific">Ficus carica</name>
    <name type="common">Common fig</name>
    <dbReference type="NCBI Taxonomy" id="3494"/>
    <lineage>
        <taxon>Eukaryota</taxon>
        <taxon>Viridiplantae</taxon>
        <taxon>Streptophyta</taxon>
        <taxon>Embryophyta</taxon>
        <taxon>Tracheophyta</taxon>
        <taxon>Spermatophyta</taxon>
        <taxon>Magnoliopsida</taxon>
        <taxon>eudicotyledons</taxon>
        <taxon>Gunneridae</taxon>
        <taxon>Pentapetalae</taxon>
        <taxon>rosids</taxon>
        <taxon>fabids</taxon>
        <taxon>Rosales</taxon>
        <taxon>Moraceae</taxon>
        <taxon>Ficeae</taxon>
        <taxon>Ficus</taxon>
    </lineage>
</organism>
<accession>A0AA88AVL5</accession>
<reference evidence="2" key="1">
    <citation type="submission" date="2023-07" db="EMBL/GenBank/DDBJ databases">
        <title>draft genome sequence of fig (Ficus carica).</title>
        <authorList>
            <person name="Takahashi T."/>
            <person name="Nishimura K."/>
        </authorList>
    </citation>
    <scope>NUCLEOTIDE SEQUENCE</scope>
</reference>
<dbReference type="GO" id="GO:0004523">
    <property type="term" value="F:RNA-DNA hybrid ribonuclease activity"/>
    <property type="evidence" value="ECO:0007669"/>
    <property type="project" value="InterPro"/>
</dbReference>
<comment type="caution">
    <text evidence="2">The sequence shown here is derived from an EMBL/GenBank/DDBJ whole genome shotgun (WGS) entry which is preliminary data.</text>
</comment>
<sequence length="187" mass="20610">MGDFHLCNDLDKPVLAKIKMAKLPWKPPDHGSLKINVDAAVNAALDYIGVDVVILDGFGVVEVAALARRIFGKFSPHVGKCLAERERLSLAHVCGAKKFMVESDALNVVRAIQKPMCRAPEANVVDGIRDLMTNIDSGIICYVPHDRNVIAHYLTNYVISCFVDCIWIDSLPRGLGVFMRVNLTSLH</sequence>
<dbReference type="PANTHER" id="PTHR47074:SF48">
    <property type="entry name" value="POLYNUCLEOTIDYL TRANSFERASE, RIBONUCLEASE H-LIKE SUPERFAMILY PROTEIN"/>
    <property type="match status" value="1"/>
</dbReference>